<dbReference type="AlphaFoldDB" id="Q7BKF8"/>
<name>Q7BKF8_PRB01</name>
<reference evidence="2" key="2">
    <citation type="submission" date="2003-08" db="EMBL/GenBank/DDBJ databases">
        <authorList>
            <person name="Beja O."/>
            <person name="Aravind L."/>
            <person name="Koonin E.V."/>
            <person name="Suzuki M.T."/>
            <person name="Hadd A."/>
            <person name="Nguyen L.P."/>
            <person name="Jovanovich S.B."/>
            <person name="Gates C.M."/>
            <person name="Feldman R.A."/>
            <person name="DeLong E.F."/>
        </authorList>
    </citation>
    <scope>NUCLEOTIDE SEQUENCE</scope>
</reference>
<dbReference type="PANTHER" id="PTHR32234">
    <property type="entry name" value="THIOL:DISULFIDE INTERCHANGE PROTEIN DSBD"/>
    <property type="match status" value="1"/>
</dbReference>
<dbReference type="SUPFAM" id="SSF74863">
    <property type="entry name" value="Thiol:disulfide interchange protein DsbD, N-terminal domain (DsbD-alpha)"/>
    <property type="match status" value="1"/>
</dbReference>
<dbReference type="GO" id="GO:0045454">
    <property type="term" value="P:cell redox homeostasis"/>
    <property type="evidence" value="ECO:0007669"/>
    <property type="project" value="TreeGrafter"/>
</dbReference>
<keyword evidence="2" id="KW-0413">Isomerase</keyword>
<dbReference type="PANTHER" id="PTHR32234:SF0">
    <property type="entry name" value="THIOL:DISULFIDE INTERCHANGE PROTEIN DSBD"/>
    <property type="match status" value="1"/>
</dbReference>
<evidence type="ECO:0000313" key="2">
    <source>
        <dbReference type="EMBL" id="AAQ62378.1"/>
    </source>
</evidence>
<reference evidence="2" key="1">
    <citation type="journal article" date="2000" name="Science">
        <title>Bacterial rhodopsin: evidence for a new type of phototrophy in the sea.</title>
        <authorList>
            <person name="Beja O."/>
            <person name="Aravind L."/>
            <person name="Koonin E.V."/>
            <person name="Suzuki M.T."/>
            <person name="Hadd A."/>
            <person name="Nguyen L.P."/>
            <person name="Jovanovich S.B."/>
            <person name="Gates C.M."/>
            <person name="Feldman R.A."/>
            <person name="Spudich J.L."/>
            <person name="Spudich E.N."/>
            <person name="DeLong E.F."/>
        </authorList>
    </citation>
    <scope>NUCLEOTIDE SEQUENCE</scope>
</reference>
<feature type="domain" description="Thiol:disulfide interchange protein DsbD N-terminal" evidence="1">
    <location>
        <begin position="30"/>
        <end position="136"/>
    </location>
</feature>
<dbReference type="GO" id="GO:0016853">
    <property type="term" value="F:isomerase activity"/>
    <property type="evidence" value="ECO:0007669"/>
    <property type="project" value="UniProtKB-KW"/>
</dbReference>
<dbReference type="EMBL" id="AF279106">
    <property type="protein sequence ID" value="AAQ62378.1"/>
    <property type="molecule type" value="Genomic_DNA"/>
</dbReference>
<proteinExistence type="predicted"/>
<dbReference type="InterPro" id="IPR028250">
    <property type="entry name" value="DsbDN"/>
</dbReference>
<evidence type="ECO:0000259" key="1">
    <source>
        <dbReference type="Pfam" id="PF11412"/>
    </source>
</evidence>
<dbReference type="GO" id="GO:0015035">
    <property type="term" value="F:protein-disulfide reductase activity"/>
    <property type="evidence" value="ECO:0007669"/>
    <property type="project" value="TreeGrafter"/>
</dbReference>
<dbReference type="Pfam" id="PF11412">
    <property type="entry name" value="DsbD_N"/>
    <property type="match status" value="1"/>
</dbReference>
<protein>
    <submittedName>
        <fullName evidence="2">Predicted thiol-disulfide isomerase/thioredoxin</fullName>
    </submittedName>
</protein>
<accession>Q7BKF8</accession>
<dbReference type="Gene3D" id="2.60.40.1250">
    <property type="entry name" value="Thiol:disulfide interchange protein DsbD, N-terminal domain"/>
    <property type="match status" value="1"/>
</dbReference>
<dbReference type="InterPro" id="IPR036929">
    <property type="entry name" value="DsbDN_sf"/>
</dbReference>
<sequence>MIKSLIIILLSNVIAGELNSANLFENSNRVPEANEVFALTTNVEKQAAYITWQIRDGYYMYLDSIELKFKDKVLPFKTLESSKDLYRDEFFGETEILRDEFIISIEINSSLNLSEVLIYYQGCSEAGFCYPMQKNQLL</sequence>
<organism evidence="2">
    <name type="scientific">Gamma-proteobacterium EBAC31A08</name>
    <dbReference type="NCBI Taxonomy" id="133804"/>
    <lineage>
        <taxon>Bacteria</taxon>
        <taxon>Pseudomonadati</taxon>
        <taxon>Pseudomonadota</taxon>
        <taxon>Gammaproteobacteria</taxon>
        <taxon>environmental samples</taxon>
    </lineage>
</organism>